<keyword evidence="7" id="KW-1015">Disulfide bond</keyword>
<feature type="active site" description="Nucleophile" evidence="9">
    <location>
        <position position="99"/>
    </location>
</feature>
<keyword evidence="5 9" id="KW-0067">ATP-binding</keyword>
<keyword evidence="3 9" id="KW-0819">tRNA processing</keyword>
<dbReference type="PANTHER" id="PTHR11933:SF5">
    <property type="entry name" value="MITOCHONDRIAL TRNA-SPECIFIC 2-THIOURIDYLASE 1"/>
    <property type="match status" value="1"/>
</dbReference>
<dbReference type="GO" id="GO:0002143">
    <property type="term" value="P:tRNA wobble position uridine thiolation"/>
    <property type="evidence" value="ECO:0007669"/>
    <property type="project" value="TreeGrafter"/>
</dbReference>
<dbReference type="NCBIfam" id="TIGR00420">
    <property type="entry name" value="trmU"/>
    <property type="match status" value="1"/>
</dbReference>
<keyword evidence="9" id="KW-0963">Cytoplasm</keyword>
<dbReference type="EMBL" id="LVWG01000036">
    <property type="protein sequence ID" value="KZK73486.1"/>
    <property type="molecule type" value="Genomic_DNA"/>
</dbReference>
<dbReference type="Gene3D" id="2.40.30.10">
    <property type="entry name" value="Translation factors"/>
    <property type="match status" value="1"/>
</dbReference>
<feature type="binding site" evidence="9">
    <location>
        <begin position="11"/>
        <end position="18"/>
    </location>
    <ligand>
        <name>ATP</name>
        <dbReference type="ChEBI" id="CHEBI:30616"/>
    </ligand>
</feature>
<dbReference type="AlphaFoldDB" id="A0A165L2C1"/>
<dbReference type="SUPFAM" id="SSF52402">
    <property type="entry name" value="Adenine nucleotide alpha hydrolases-like"/>
    <property type="match status" value="1"/>
</dbReference>
<reference evidence="12 13" key="1">
    <citation type="submission" date="2016-03" db="EMBL/GenBank/DDBJ databases">
        <title>Speciation and ecological success in dimly lit waters: horizontal gene transfer in a green sulfur bacteria bloom unveiled by metagenomic assembly.</title>
        <authorList>
            <person name="Llorens-Mares T."/>
            <person name="Liu Z."/>
            <person name="Allen L.Z."/>
            <person name="Rusch D.B."/>
            <person name="Craig M.T."/>
            <person name="Dupont C.L."/>
            <person name="Bryant D.A."/>
            <person name="Casamayor E.O."/>
        </authorList>
    </citation>
    <scope>NUCLEOTIDE SEQUENCE [LARGE SCALE GENOMIC DNA]</scope>
    <source>
        <strain evidence="12">CIII</strain>
    </source>
</reference>
<dbReference type="Pfam" id="PF03054">
    <property type="entry name" value="tRNA_Me_trans"/>
    <property type="match status" value="1"/>
</dbReference>
<evidence type="ECO:0000256" key="7">
    <source>
        <dbReference type="ARBA" id="ARBA00023157"/>
    </source>
</evidence>
<comment type="subcellular location">
    <subcellularLocation>
        <location evidence="9">Cytoplasm</location>
    </subcellularLocation>
</comment>
<feature type="binding site" evidence="9">
    <location>
        <position position="37"/>
    </location>
    <ligand>
        <name>ATP</name>
        <dbReference type="ChEBI" id="CHEBI:30616"/>
    </ligand>
</feature>
<dbReference type="InterPro" id="IPR023382">
    <property type="entry name" value="MnmA-like_central_sf"/>
</dbReference>
<dbReference type="InterPro" id="IPR014729">
    <property type="entry name" value="Rossmann-like_a/b/a_fold"/>
</dbReference>
<keyword evidence="2 9" id="KW-0808">Transferase</keyword>
<sequence>MERKKKKVIVGLSGGVDSSVAACLLVREGYEVLGLHLKVLNEGDESPVLEPSPMRISNREEFHIPVFTLNLSARFQEKVIDYFKREYLAARTPNPCMVCNKTIKWRGLLEGAAQLGADMVATGHYARTAFIDGRHRLFAGIDRKKDQSYFLWMLTQEELSRTLLPLGALTKPEVRDMARSFGLTAAEKKESQEICFVPDDDYCSFLENAVPGLRRRVEGGEILDPSGRVIGHHKGYPFYTIGQRRGLGTATGEPLYVTAIDPIGNIVHTGPKSALLSTAVEVRHLNWIGVDPPSMPMEATAKIRYRDSASPCTIIPLEPGPAGVTARIMFKEPKSALTPGQAAVFYRGDEVLGGGIIEGTLPMELHP</sequence>
<organism evidence="12 13">
    <name type="scientific">Pelodictyon luteolum</name>
    <dbReference type="NCBI Taxonomy" id="1100"/>
    <lineage>
        <taxon>Bacteria</taxon>
        <taxon>Pseudomonadati</taxon>
        <taxon>Chlorobiota</taxon>
        <taxon>Chlorobiia</taxon>
        <taxon>Chlorobiales</taxon>
        <taxon>Chlorobiaceae</taxon>
        <taxon>Chlorobium/Pelodictyon group</taxon>
        <taxon>Pelodictyon</taxon>
    </lineage>
</organism>
<dbReference type="InterPro" id="IPR046884">
    <property type="entry name" value="MnmA-like_central"/>
</dbReference>
<keyword evidence="6 9" id="KW-0694">RNA-binding</keyword>
<dbReference type="Proteomes" id="UP000076481">
    <property type="component" value="Unassembled WGS sequence"/>
</dbReference>
<keyword evidence="4 9" id="KW-0547">Nucleotide-binding</keyword>
<evidence type="ECO:0000256" key="4">
    <source>
        <dbReference type="ARBA" id="ARBA00022741"/>
    </source>
</evidence>
<dbReference type="HAMAP" id="MF_00144">
    <property type="entry name" value="tRNA_thiouridyl_MnmA"/>
    <property type="match status" value="1"/>
</dbReference>
<evidence type="ECO:0000256" key="5">
    <source>
        <dbReference type="ARBA" id="ARBA00022840"/>
    </source>
</evidence>
<evidence type="ECO:0000259" key="11">
    <source>
        <dbReference type="Pfam" id="PF20259"/>
    </source>
</evidence>
<feature type="region of interest" description="Interaction with tRNA" evidence="9">
    <location>
        <begin position="145"/>
        <end position="147"/>
    </location>
</feature>
<keyword evidence="1 9" id="KW-0820">tRNA-binding</keyword>
<feature type="domain" description="tRNA-specific 2-thiouridylase MnmA-like C-terminal" evidence="10">
    <location>
        <begin position="279"/>
        <end position="357"/>
    </location>
</feature>
<dbReference type="GO" id="GO:0005524">
    <property type="term" value="F:ATP binding"/>
    <property type="evidence" value="ECO:0007669"/>
    <property type="project" value="UniProtKB-KW"/>
</dbReference>
<feature type="site" description="Interaction with tRNA" evidence="9">
    <location>
        <position position="341"/>
    </location>
</feature>
<feature type="active site" description="Cysteine persulfide intermediate" evidence="9">
    <location>
        <position position="195"/>
    </location>
</feature>
<evidence type="ECO:0000256" key="2">
    <source>
        <dbReference type="ARBA" id="ARBA00022679"/>
    </source>
</evidence>
<dbReference type="GO" id="GO:0005737">
    <property type="term" value="C:cytoplasm"/>
    <property type="evidence" value="ECO:0007669"/>
    <property type="project" value="UniProtKB-SubCell"/>
</dbReference>
<comment type="caution">
    <text evidence="12">The sequence shown here is derived from an EMBL/GenBank/DDBJ whole genome shotgun (WGS) entry which is preliminary data.</text>
</comment>
<dbReference type="Pfam" id="PF20258">
    <property type="entry name" value="tRNA_Me_trans_C"/>
    <property type="match status" value="1"/>
</dbReference>
<dbReference type="GO" id="GO:0103016">
    <property type="term" value="F:tRNA-uridine 2-sulfurtransferase activity"/>
    <property type="evidence" value="ECO:0007669"/>
    <property type="project" value="UniProtKB-EC"/>
</dbReference>
<name>A0A165L2C1_PELLU</name>
<evidence type="ECO:0000259" key="10">
    <source>
        <dbReference type="Pfam" id="PF20258"/>
    </source>
</evidence>
<comment type="similarity">
    <text evidence="9">Belongs to the MnmA/TRMU family.</text>
</comment>
<evidence type="ECO:0000313" key="13">
    <source>
        <dbReference type="Proteomes" id="UP000076481"/>
    </source>
</evidence>
<proteinExistence type="inferred from homology"/>
<accession>A0A165L2C1</accession>
<feature type="domain" description="tRNA-specific 2-thiouridylase MnmA-like central" evidence="11">
    <location>
        <begin position="217"/>
        <end position="269"/>
    </location>
</feature>
<feature type="binding site" evidence="9">
    <location>
        <position position="123"/>
    </location>
    <ligand>
        <name>ATP</name>
        <dbReference type="ChEBI" id="CHEBI:30616"/>
    </ligand>
</feature>
<evidence type="ECO:0000256" key="1">
    <source>
        <dbReference type="ARBA" id="ARBA00022555"/>
    </source>
</evidence>
<protein>
    <recommendedName>
        <fullName evidence="9">tRNA-specific 2-thiouridylase MnmA</fullName>
        <ecNumber evidence="9">2.8.1.13</ecNumber>
    </recommendedName>
</protein>
<dbReference type="Gene3D" id="2.30.30.280">
    <property type="entry name" value="Adenine nucleotide alpha hydrolases-like domains"/>
    <property type="match status" value="1"/>
</dbReference>
<evidence type="ECO:0000256" key="6">
    <source>
        <dbReference type="ARBA" id="ARBA00022884"/>
    </source>
</evidence>
<dbReference type="InterPro" id="IPR046885">
    <property type="entry name" value="MnmA-like_C"/>
</dbReference>
<evidence type="ECO:0000256" key="9">
    <source>
        <dbReference type="HAMAP-Rule" id="MF_00144"/>
    </source>
</evidence>
<evidence type="ECO:0000256" key="8">
    <source>
        <dbReference type="ARBA" id="ARBA00051542"/>
    </source>
</evidence>
<dbReference type="NCBIfam" id="NF001138">
    <property type="entry name" value="PRK00143.1"/>
    <property type="match status" value="1"/>
</dbReference>
<evidence type="ECO:0000313" key="12">
    <source>
        <dbReference type="EMBL" id="KZK73486.1"/>
    </source>
</evidence>
<dbReference type="GO" id="GO:0000049">
    <property type="term" value="F:tRNA binding"/>
    <property type="evidence" value="ECO:0007669"/>
    <property type="project" value="UniProtKB-KW"/>
</dbReference>
<feature type="site" description="Interaction with tRNA" evidence="9">
    <location>
        <position position="124"/>
    </location>
</feature>
<comment type="caution">
    <text evidence="9">Lacks conserved residue(s) required for the propagation of feature annotation.</text>
</comment>
<dbReference type="PANTHER" id="PTHR11933">
    <property type="entry name" value="TRNA 5-METHYLAMINOMETHYL-2-THIOURIDYLATE -METHYLTRANSFERASE"/>
    <property type="match status" value="1"/>
</dbReference>
<gene>
    <name evidence="9" type="primary">mnmA</name>
    <name evidence="12" type="ORF">A3K90_01790</name>
</gene>
<evidence type="ECO:0000256" key="3">
    <source>
        <dbReference type="ARBA" id="ARBA00022694"/>
    </source>
</evidence>
<dbReference type="RefSeq" id="WP_303682449.1">
    <property type="nucleotide sequence ID" value="NZ_LVWG01000036.1"/>
</dbReference>
<comment type="catalytic activity">
    <reaction evidence="8 9">
        <text>S-sulfanyl-L-cysteinyl-[protein] + uridine(34) in tRNA + AH2 + ATP = 2-thiouridine(34) in tRNA + L-cysteinyl-[protein] + A + AMP + diphosphate + H(+)</text>
        <dbReference type="Rhea" id="RHEA:47032"/>
        <dbReference type="Rhea" id="RHEA-COMP:10131"/>
        <dbReference type="Rhea" id="RHEA-COMP:11726"/>
        <dbReference type="Rhea" id="RHEA-COMP:11727"/>
        <dbReference type="Rhea" id="RHEA-COMP:11728"/>
        <dbReference type="ChEBI" id="CHEBI:13193"/>
        <dbReference type="ChEBI" id="CHEBI:15378"/>
        <dbReference type="ChEBI" id="CHEBI:17499"/>
        <dbReference type="ChEBI" id="CHEBI:29950"/>
        <dbReference type="ChEBI" id="CHEBI:30616"/>
        <dbReference type="ChEBI" id="CHEBI:33019"/>
        <dbReference type="ChEBI" id="CHEBI:61963"/>
        <dbReference type="ChEBI" id="CHEBI:65315"/>
        <dbReference type="ChEBI" id="CHEBI:87170"/>
        <dbReference type="ChEBI" id="CHEBI:456215"/>
        <dbReference type="EC" id="2.8.1.13"/>
    </reaction>
</comment>
<feature type="region of interest" description="Interaction with tRNA" evidence="9">
    <location>
        <begin position="304"/>
        <end position="305"/>
    </location>
</feature>
<dbReference type="Gene3D" id="3.40.50.620">
    <property type="entry name" value="HUPs"/>
    <property type="match status" value="1"/>
</dbReference>
<dbReference type="CDD" id="cd01998">
    <property type="entry name" value="MnmA_TRMU-like"/>
    <property type="match status" value="1"/>
</dbReference>
<dbReference type="Pfam" id="PF20259">
    <property type="entry name" value="tRNA_Me_trans_M"/>
    <property type="match status" value="1"/>
</dbReference>
<dbReference type="InterPro" id="IPR004506">
    <property type="entry name" value="MnmA-like"/>
</dbReference>
<dbReference type="EC" id="2.8.1.13" evidence="9"/>
<comment type="function">
    <text evidence="9">Catalyzes the 2-thiolation of uridine at the wobble position (U34) of tRNA, leading to the formation of s(2)U34.</text>
</comment>